<comment type="cofactor">
    <cofactor evidence="1">
        <name>Zn(2+)</name>
        <dbReference type="ChEBI" id="CHEBI:29105"/>
    </cofactor>
</comment>
<dbReference type="PANTHER" id="PTHR10625:SF10">
    <property type="entry name" value="HISTONE DEACETYLASE HDAC1"/>
    <property type="match status" value="1"/>
</dbReference>
<protein>
    <recommendedName>
        <fullName evidence="2">Histone deacetylase domain-containing protein</fullName>
    </recommendedName>
</protein>
<dbReference type="GO" id="GO:0031507">
    <property type="term" value="P:heterochromatin formation"/>
    <property type="evidence" value="ECO:0007669"/>
    <property type="project" value="TreeGrafter"/>
</dbReference>
<dbReference type="Pfam" id="PF00850">
    <property type="entry name" value="Hist_deacetyl"/>
    <property type="match status" value="1"/>
</dbReference>
<dbReference type="InterPro" id="IPR023801">
    <property type="entry name" value="His_deacetylse_dom"/>
</dbReference>
<dbReference type="AlphaFoldDB" id="A0AA42B4R5"/>
<accession>A0AA42B4R5</accession>
<comment type="caution">
    <text evidence="3">The sequence shown here is derived from an EMBL/GenBank/DDBJ whole genome shotgun (WGS) entry which is preliminary data.</text>
</comment>
<evidence type="ECO:0000259" key="2">
    <source>
        <dbReference type="Pfam" id="PF00850"/>
    </source>
</evidence>
<dbReference type="GO" id="GO:0016581">
    <property type="term" value="C:NuRD complex"/>
    <property type="evidence" value="ECO:0007669"/>
    <property type="project" value="TreeGrafter"/>
</dbReference>
<evidence type="ECO:0000313" key="3">
    <source>
        <dbReference type="EMBL" id="MCL7050371.1"/>
    </source>
</evidence>
<organism evidence="3 4">
    <name type="scientific">Papaver nudicaule</name>
    <name type="common">Iceland poppy</name>
    <dbReference type="NCBI Taxonomy" id="74823"/>
    <lineage>
        <taxon>Eukaryota</taxon>
        <taxon>Viridiplantae</taxon>
        <taxon>Streptophyta</taxon>
        <taxon>Embryophyta</taxon>
        <taxon>Tracheophyta</taxon>
        <taxon>Spermatophyta</taxon>
        <taxon>Magnoliopsida</taxon>
        <taxon>Ranunculales</taxon>
        <taxon>Papaveraceae</taxon>
        <taxon>Papaveroideae</taxon>
        <taxon>Papaver</taxon>
    </lineage>
</organism>
<name>A0AA42B4R5_PAPNU</name>
<sequence>MPREATPVDIAKYHSDDYFAFLSSVNPESLSDGTRFNVSTDDCHVFEGLFPSFCRSFASCLKVWNIINDIVFGIVEFLTNHERVLYVDIDVHHRDGVEQAFFTVDRFMTVSFHKYMAYFPRTGKLMDIGLFRPIIGIIMEVYRPQAVVLECCFNLSIDGHAYFLEYLRSINVSLMWYETAVAVGKEISDDLPEVNKYMEYFCLDNVLHFEKSRIENENSPEKFGETKTFLLERLSKINHAPSV</sequence>
<dbReference type="InterPro" id="IPR023696">
    <property type="entry name" value="Ureohydrolase_dom_sf"/>
</dbReference>
<dbReference type="PRINTS" id="PR01270">
    <property type="entry name" value="HDASUPER"/>
</dbReference>
<gene>
    <name evidence="3" type="ORF">MKW94_017171</name>
</gene>
<dbReference type="GO" id="GO:0004407">
    <property type="term" value="F:histone deacetylase activity"/>
    <property type="evidence" value="ECO:0007669"/>
    <property type="project" value="TreeGrafter"/>
</dbReference>
<evidence type="ECO:0000313" key="4">
    <source>
        <dbReference type="Proteomes" id="UP001177140"/>
    </source>
</evidence>
<proteinExistence type="predicted"/>
<dbReference type="Proteomes" id="UP001177140">
    <property type="component" value="Unassembled WGS sequence"/>
</dbReference>
<keyword evidence="4" id="KW-1185">Reference proteome</keyword>
<dbReference type="InterPro" id="IPR037138">
    <property type="entry name" value="His_deacetylse_dom_sf"/>
</dbReference>
<dbReference type="SUPFAM" id="SSF52768">
    <property type="entry name" value="Arginase/deacetylase"/>
    <property type="match status" value="1"/>
</dbReference>
<dbReference type="InterPro" id="IPR000286">
    <property type="entry name" value="HDACs"/>
</dbReference>
<dbReference type="EMBL" id="JAJJMA010327099">
    <property type="protein sequence ID" value="MCL7050371.1"/>
    <property type="molecule type" value="Genomic_DNA"/>
</dbReference>
<reference evidence="3" key="1">
    <citation type="submission" date="2022-03" db="EMBL/GenBank/DDBJ databases">
        <title>A functionally conserved STORR gene fusion in Papaver species that diverged 16.8 million years ago.</title>
        <authorList>
            <person name="Catania T."/>
        </authorList>
    </citation>
    <scope>NUCLEOTIDE SEQUENCE</scope>
    <source>
        <strain evidence="3">S-191538</strain>
    </source>
</reference>
<dbReference type="Gene3D" id="3.40.800.20">
    <property type="entry name" value="Histone deacetylase domain"/>
    <property type="match status" value="1"/>
</dbReference>
<evidence type="ECO:0000256" key="1">
    <source>
        <dbReference type="ARBA" id="ARBA00001947"/>
    </source>
</evidence>
<feature type="domain" description="Histone deacetylase" evidence="2">
    <location>
        <begin position="66"/>
        <end position="129"/>
    </location>
</feature>
<dbReference type="PANTHER" id="PTHR10625">
    <property type="entry name" value="HISTONE DEACETYLASE HDAC1-RELATED"/>
    <property type="match status" value="1"/>
</dbReference>